<dbReference type="InterPro" id="IPR012349">
    <property type="entry name" value="Split_barrel_FMN-bd"/>
</dbReference>
<proteinExistence type="inferred from homology"/>
<dbReference type="Proteomes" id="UP000298460">
    <property type="component" value="Unassembled WGS sequence"/>
</dbReference>
<feature type="domain" description="Flavin reductase like" evidence="4">
    <location>
        <begin position="12"/>
        <end position="153"/>
    </location>
</feature>
<dbReference type="PANTHER" id="PTHR43567">
    <property type="entry name" value="FLAVOREDOXIN-RELATED-RELATED"/>
    <property type="match status" value="1"/>
</dbReference>
<evidence type="ECO:0000313" key="6">
    <source>
        <dbReference type="Proteomes" id="UP000298460"/>
    </source>
</evidence>
<dbReference type="SMART" id="SM00903">
    <property type="entry name" value="Flavin_Reduct"/>
    <property type="match status" value="1"/>
</dbReference>
<dbReference type="Gene3D" id="2.30.110.10">
    <property type="entry name" value="Electron Transport, Fmn-binding Protein, Chain A"/>
    <property type="match status" value="1"/>
</dbReference>
<keyword evidence="6" id="KW-1185">Reference proteome</keyword>
<comment type="similarity">
    <text evidence="3">Belongs to the flavoredoxin family.</text>
</comment>
<dbReference type="PANTHER" id="PTHR43567:SF1">
    <property type="entry name" value="FLAVOREDOXIN"/>
    <property type="match status" value="1"/>
</dbReference>
<dbReference type="OrthoDB" id="9794638at2"/>
<evidence type="ECO:0000256" key="3">
    <source>
        <dbReference type="ARBA" id="ARBA00038054"/>
    </source>
</evidence>
<protein>
    <submittedName>
        <fullName evidence="5">Flavin reductase family protein</fullName>
    </submittedName>
</protein>
<evidence type="ECO:0000313" key="5">
    <source>
        <dbReference type="EMBL" id="TGE39936.1"/>
    </source>
</evidence>
<evidence type="ECO:0000256" key="1">
    <source>
        <dbReference type="ARBA" id="ARBA00001917"/>
    </source>
</evidence>
<reference evidence="5 6" key="1">
    <citation type="submission" date="2019-03" db="EMBL/GenBank/DDBJ databases">
        <title>Draft Genome Sequence of Desulfosporosinus fructosivorans Strain 63.6F, Isolated from Marine Sediment in the Baltic Sea.</title>
        <authorList>
            <person name="Hausmann B."/>
            <person name="Vandieken V."/>
            <person name="Pjevac P."/>
            <person name="Schreck K."/>
            <person name="Herbold C.W."/>
            <person name="Loy A."/>
        </authorList>
    </citation>
    <scope>NUCLEOTIDE SEQUENCE [LARGE SCALE GENOMIC DNA]</scope>
    <source>
        <strain evidence="5 6">63.6F</strain>
    </source>
</reference>
<dbReference type="SUPFAM" id="SSF50475">
    <property type="entry name" value="FMN-binding split barrel"/>
    <property type="match status" value="1"/>
</dbReference>
<dbReference type="InterPro" id="IPR052174">
    <property type="entry name" value="Flavoredoxin"/>
</dbReference>
<evidence type="ECO:0000256" key="2">
    <source>
        <dbReference type="ARBA" id="ARBA00022630"/>
    </source>
</evidence>
<dbReference type="Pfam" id="PF01613">
    <property type="entry name" value="Flavin_Reduct"/>
    <property type="match status" value="1"/>
</dbReference>
<comment type="cofactor">
    <cofactor evidence="1">
        <name>FMN</name>
        <dbReference type="ChEBI" id="CHEBI:58210"/>
    </cofactor>
</comment>
<sequence>MKKSLGATIHAMPSPVWVVGSYDNKGEPNIMTAAWGGICCSSPPCIAISLQKSRLTYANILEHNAFTISIPSKLYAMEADYIGIVSGKNTDKFSVTGLTPVKSDVVNAPYVKEFPIVIECTLLQTVDIGLHTQFIGEIVDVKADEGVLGEKGVPAIEKVNPIICSASDRKYYALGQYLGEAYALGLKLSEEKIS</sequence>
<dbReference type="GO" id="GO:0016646">
    <property type="term" value="F:oxidoreductase activity, acting on the CH-NH group of donors, NAD or NADP as acceptor"/>
    <property type="evidence" value="ECO:0007669"/>
    <property type="project" value="UniProtKB-ARBA"/>
</dbReference>
<comment type="caution">
    <text evidence="5">The sequence shown here is derived from an EMBL/GenBank/DDBJ whole genome shotgun (WGS) entry which is preliminary data.</text>
</comment>
<organism evidence="5 6">
    <name type="scientific">Desulfosporosinus fructosivorans</name>
    <dbReference type="NCBI Taxonomy" id="2018669"/>
    <lineage>
        <taxon>Bacteria</taxon>
        <taxon>Bacillati</taxon>
        <taxon>Bacillota</taxon>
        <taxon>Clostridia</taxon>
        <taxon>Eubacteriales</taxon>
        <taxon>Desulfitobacteriaceae</taxon>
        <taxon>Desulfosporosinus</taxon>
    </lineage>
</organism>
<dbReference type="GO" id="GO:0010181">
    <property type="term" value="F:FMN binding"/>
    <property type="evidence" value="ECO:0007669"/>
    <property type="project" value="InterPro"/>
</dbReference>
<dbReference type="EMBL" id="SPQQ01000001">
    <property type="protein sequence ID" value="TGE39936.1"/>
    <property type="molecule type" value="Genomic_DNA"/>
</dbReference>
<evidence type="ECO:0000259" key="4">
    <source>
        <dbReference type="SMART" id="SM00903"/>
    </source>
</evidence>
<dbReference type="InterPro" id="IPR002563">
    <property type="entry name" value="Flavin_Rdtase-like_dom"/>
</dbReference>
<accession>A0A4Z0REE3</accession>
<dbReference type="AlphaFoldDB" id="A0A4Z0REE3"/>
<keyword evidence="2" id="KW-0285">Flavoprotein</keyword>
<gene>
    <name evidence="5" type="ORF">E4K67_02860</name>
</gene>
<name>A0A4Z0REE3_9FIRM</name>